<dbReference type="AlphaFoldDB" id="A0A8H7ESM5"/>
<dbReference type="InterPro" id="IPR005957">
    <property type="entry name" value="Tyrosine_aminoTrfase"/>
</dbReference>
<gene>
    <name evidence="17" type="ORF">EC973_005969</name>
</gene>
<dbReference type="InterPro" id="IPR011330">
    <property type="entry name" value="Glyco_hydro/deAcase_b/a-brl"/>
</dbReference>
<evidence type="ECO:0000256" key="7">
    <source>
        <dbReference type="ARBA" id="ARBA00022576"/>
    </source>
</evidence>
<dbReference type="Gene3D" id="3.40.640.10">
    <property type="entry name" value="Type I PLP-dependent aspartate aminotransferase-like (Major domain)"/>
    <property type="match status" value="1"/>
</dbReference>
<dbReference type="OrthoDB" id="7042322at2759"/>
<dbReference type="InterPro" id="IPR004839">
    <property type="entry name" value="Aminotransferase_I/II_large"/>
</dbReference>
<evidence type="ECO:0000256" key="5">
    <source>
        <dbReference type="ARBA" id="ARBA00012749"/>
    </source>
</evidence>
<dbReference type="NCBIfam" id="TIGR01264">
    <property type="entry name" value="tyr_amTase_E"/>
    <property type="match status" value="1"/>
</dbReference>
<dbReference type="PRINTS" id="PR00753">
    <property type="entry name" value="ACCSYNTHASE"/>
</dbReference>
<comment type="cofactor">
    <cofactor evidence="1">
        <name>pyridoxal 5'-phosphate</name>
        <dbReference type="ChEBI" id="CHEBI:597326"/>
    </cofactor>
</comment>
<reference evidence="17" key="1">
    <citation type="submission" date="2020-01" db="EMBL/GenBank/DDBJ databases">
        <title>Genome Sequencing of Three Apophysomyces-Like Fungal Strains Confirms a Novel Fungal Genus in the Mucoromycota with divergent Burkholderia-like Endosymbiotic Bacteria.</title>
        <authorList>
            <person name="Stajich J.E."/>
            <person name="Macias A.M."/>
            <person name="Carter-House D."/>
            <person name="Lovett B."/>
            <person name="Kasson L.R."/>
            <person name="Berry K."/>
            <person name="Grigoriev I."/>
            <person name="Chang Y."/>
            <person name="Spatafora J."/>
            <person name="Kasson M.T."/>
        </authorList>
    </citation>
    <scope>NUCLEOTIDE SEQUENCE</scope>
    <source>
        <strain evidence="17">NRRL A-21654</strain>
    </source>
</reference>
<evidence type="ECO:0000256" key="12">
    <source>
        <dbReference type="ARBA" id="ARBA00031696"/>
    </source>
</evidence>
<dbReference type="CDD" id="cd10919">
    <property type="entry name" value="CE4_CDA_like"/>
    <property type="match status" value="1"/>
</dbReference>
<evidence type="ECO:0000259" key="15">
    <source>
        <dbReference type="Pfam" id="PF00155"/>
    </source>
</evidence>
<dbReference type="CDD" id="cd00609">
    <property type="entry name" value="AAT_like"/>
    <property type="match status" value="1"/>
</dbReference>
<dbReference type="Pfam" id="PF00155">
    <property type="entry name" value="Aminotran_1_2"/>
    <property type="match status" value="1"/>
</dbReference>
<keyword evidence="14" id="KW-0812">Transmembrane</keyword>
<dbReference type="Proteomes" id="UP000605846">
    <property type="component" value="Unassembled WGS sequence"/>
</dbReference>
<evidence type="ECO:0000256" key="2">
    <source>
        <dbReference type="ARBA" id="ARBA00005203"/>
    </source>
</evidence>
<keyword evidence="9" id="KW-0828">Tyrosine catabolism</keyword>
<evidence type="ECO:0000313" key="18">
    <source>
        <dbReference type="Proteomes" id="UP000605846"/>
    </source>
</evidence>
<evidence type="ECO:0000259" key="16">
    <source>
        <dbReference type="Pfam" id="PF01522"/>
    </source>
</evidence>
<dbReference type="EC" id="2.6.1.5" evidence="5"/>
<evidence type="ECO:0000256" key="8">
    <source>
        <dbReference type="ARBA" id="ARBA00022679"/>
    </source>
</evidence>
<evidence type="ECO:0000256" key="4">
    <source>
        <dbReference type="ARBA" id="ARBA00011738"/>
    </source>
</evidence>
<evidence type="ECO:0000256" key="11">
    <source>
        <dbReference type="ARBA" id="ARBA00023232"/>
    </source>
</evidence>
<comment type="pathway">
    <text evidence="2">Amino-acid degradation; L-phenylalanine degradation; acetoacetate and fumarate from L-phenylalanine: step 2/6.</text>
</comment>
<keyword evidence="14" id="KW-0472">Membrane</keyword>
<evidence type="ECO:0000256" key="1">
    <source>
        <dbReference type="ARBA" id="ARBA00001933"/>
    </source>
</evidence>
<dbReference type="FunFam" id="3.40.640.10:FF:000048">
    <property type="entry name" value="tyrosine aminotransferase"/>
    <property type="match status" value="1"/>
</dbReference>
<comment type="catalytic activity">
    <reaction evidence="13">
        <text>L-tyrosine + 2-oxoglutarate = 3-(4-hydroxyphenyl)pyruvate + L-glutamate</text>
        <dbReference type="Rhea" id="RHEA:15093"/>
        <dbReference type="ChEBI" id="CHEBI:16810"/>
        <dbReference type="ChEBI" id="CHEBI:29985"/>
        <dbReference type="ChEBI" id="CHEBI:36242"/>
        <dbReference type="ChEBI" id="CHEBI:58315"/>
        <dbReference type="EC" id="2.6.1.5"/>
    </reaction>
</comment>
<keyword evidence="8" id="KW-0808">Transferase</keyword>
<evidence type="ECO:0000256" key="3">
    <source>
        <dbReference type="ARBA" id="ARBA00007441"/>
    </source>
</evidence>
<keyword evidence="14" id="KW-1133">Transmembrane helix</keyword>
<organism evidence="17 18">
    <name type="scientific">Apophysomyces ossiformis</name>
    <dbReference type="NCBI Taxonomy" id="679940"/>
    <lineage>
        <taxon>Eukaryota</taxon>
        <taxon>Fungi</taxon>
        <taxon>Fungi incertae sedis</taxon>
        <taxon>Mucoromycota</taxon>
        <taxon>Mucoromycotina</taxon>
        <taxon>Mucoromycetes</taxon>
        <taxon>Mucorales</taxon>
        <taxon>Mucorineae</taxon>
        <taxon>Mucoraceae</taxon>
        <taxon>Apophysomyces</taxon>
    </lineage>
</organism>
<dbReference type="GO" id="GO:0016810">
    <property type="term" value="F:hydrolase activity, acting on carbon-nitrogen (but not peptide) bonds"/>
    <property type="evidence" value="ECO:0007669"/>
    <property type="project" value="InterPro"/>
</dbReference>
<accession>A0A8H7ESM5</accession>
<dbReference type="SUPFAM" id="SSF88713">
    <property type="entry name" value="Glycoside hydrolase/deacetylase"/>
    <property type="match status" value="1"/>
</dbReference>
<dbReference type="Pfam" id="PF01522">
    <property type="entry name" value="Polysacc_deac_1"/>
    <property type="match status" value="1"/>
</dbReference>
<dbReference type="GO" id="GO:0006572">
    <property type="term" value="P:L-tyrosine catabolic process"/>
    <property type="evidence" value="ECO:0007669"/>
    <property type="project" value="UniProtKB-KW"/>
</dbReference>
<comment type="caution">
    <text evidence="17">The sequence shown here is derived from an EMBL/GenBank/DDBJ whole genome shotgun (WGS) entry which is preliminary data.</text>
</comment>
<proteinExistence type="inferred from homology"/>
<dbReference type="Gene3D" id="3.90.1150.10">
    <property type="entry name" value="Aspartate Aminotransferase, domain 1"/>
    <property type="match status" value="1"/>
</dbReference>
<dbReference type="GO" id="GO:0030170">
    <property type="term" value="F:pyridoxal phosphate binding"/>
    <property type="evidence" value="ECO:0007669"/>
    <property type="project" value="InterPro"/>
</dbReference>
<protein>
    <recommendedName>
        <fullName evidence="6">Tyrosine aminotransferase</fullName>
        <ecNumber evidence="5">2.6.1.5</ecNumber>
    </recommendedName>
    <alternativeName>
        <fullName evidence="12">L-tyrosine:2-oxoglutarate aminotransferase</fullName>
    </alternativeName>
</protein>
<dbReference type="PANTHER" id="PTHR45744:SF2">
    <property type="entry name" value="TYROSINE AMINOTRANSFERASE"/>
    <property type="match status" value="1"/>
</dbReference>
<feature type="domain" description="NodB homology" evidence="16">
    <location>
        <begin position="468"/>
        <end position="585"/>
    </location>
</feature>
<dbReference type="NCBIfam" id="TIGR01265">
    <property type="entry name" value="tyr_nico_aTase"/>
    <property type="match status" value="1"/>
</dbReference>
<comment type="similarity">
    <text evidence="3">Belongs to the class-I pyridoxal-phosphate-dependent aminotransferase family.</text>
</comment>
<dbReference type="InterPro" id="IPR002509">
    <property type="entry name" value="NODB_dom"/>
</dbReference>
<evidence type="ECO:0000256" key="6">
    <source>
        <dbReference type="ARBA" id="ARBA00015959"/>
    </source>
</evidence>
<name>A0A8H7ESM5_9FUNG</name>
<evidence type="ECO:0000256" key="10">
    <source>
        <dbReference type="ARBA" id="ARBA00022898"/>
    </source>
</evidence>
<comment type="subunit">
    <text evidence="4">Homodimer.</text>
</comment>
<keyword evidence="11" id="KW-0585">Phenylalanine catabolism</keyword>
<dbReference type="PANTHER" id="PTHR45744">
    <property type="entry name" value="TYROSINE AMINOTRANSFERASE"/>
    <property type="match status" value="1"/>
</dbReference>
<dbReference type="InterPro" id="IPR015421">
    <property type="entry name" value="PyrdxlP-dep_Trfase_major"/>
</dbReference>
<dbReference type="SUPFAM" id="SSF53383">
    <property type="entry name" value="PLP-dependent transferases"/>
    <property type="match status" value="1"/>
</dbReference>
<evidence type="ECO:0000313" key="17">
    <source>
        <dbReference type="EMBL" id="KAF7728565.1"/>
    </source>
</evidence>
<keyword evidence="7" id="KW-0032">Aminotransferase</keyword>
<dbReference type="EMBL" id="JABAYA010000035">
    <property type="protein sequence ID" value="KAF7728565.1"/>
    <property type="molecule type" value="Genomic_DNA"/>
</dbReference>
<dbReference type="InterPro" id="IPR015424">
    <property type="entry name" value="PyrdxlP-dep_Trfase"/>
</dbReference>
<evidence type="ECO:0000256" key="9">
    <source>
        <dbReference type="ARBA" id="ARBA00022878"/>
    </source>
</evidence>
<dbReference type="InterPro" id="IPR015422">
    <property type="entry name" value="PyrdxlP-dep_Trfase_small"/>
</dbReference>
<dbReference type="InterPro" id="IPR005958">
    <property type="entry name" value="TyrNic_aminoTrfase"/>
</dbReference>
<dbReference type="UniPathway" id="UPA00139">
    <property type="reaction ID" value="UER00338"/>
</dbReference>
<feature type="domain" description="Aminotransferase class I/classII large" evidence="15">
    <location>
        <begin position="40"/>
        <end position="400"/>
    </location>
</feature>
<dbReference type="GO" id="GO:0006559">
    <property type="term" value="P:L-phenylalanine catabolic process"/>
    <property type="evidence" value="ECO:0007669"/>
    <property type="project" value="UniProtKB-UniPathway"/>
</dbReference>
<sequence>MSSDRTAWNIKSSDVAKRAHNPIRAIVDKLKIDPNATKSFISLSVGDPTIFGNFNTDPTINESIINHVKSYKANGYPPAHGTLQAREAVAEAHSVPEAPLTANDVILANGASGALELCVNVLCNKGSNILLPRPGFSLYGSLATTRFVESKFYNLLPESNWEIDLAHMESLIDDKTSAILVNNPSNPCGSVYTREHLEAILAVAAKHHVPVIADEIYSGFVFKGSAFYPMASLTTEVPVLSVGGLAKKWLVPGWRLGWILVHDRNDAFKEIKEGLLNLSQIILGPNSLIQAALRDILHSTPARFYDETIAQVEKNTILSMEALSKIDGLKPVMPQGAMYMMVGIQIDKFKDISSDEEFSQKLLAEESVLCLPGECFNYPNYVRIVTTPPADRLEEAYKRINEFLMKAIALVGLLALSAMAQEGTSVPNAGAQAGSSSSYSCDPGTCQPSNGCFCASKNPPNGLSPTETPQFVTITFDDSVQSELFKTARKLLNVTNPNGCPARGTWFVSMQYTDFSLVQQWFSSGNEVADHTFTHVGQPSDQEIASCRTMLNAYGGIPNGKIQGFRAPFLNYTRDTLAQLSRQGFLYDSSASAVSEDVYWPYTLDHGMANDCWTGICGANQVKLPGLWEIPMYAVLDNGSIPQLMDVYMAGAPEDTTKWSTDAFNKHYNGGRQPFGIYVHPTHLTGYPGLPDPAPKLDALVSFIKTISEKPDVWLVTNQQLLQWMKNPVKASELGNQDYMKCQQPVIAKEICNGLDDDNNGSIDDNLLNSCNFGTTTFKTCFNCPGSAPTLDNPTPATSVQNGSAEYRYALPNNCDTKWWDPVGNACLCTSTECQYKDTAVPVNKTLGPGGVNANGPGGANAAASLILQPVFPTIVLLALTFFLL</sequence>
<dbReference type="GO" id="GO:0004838">
    <property type="term" value="F:L-tyrosine-2-oxoglutarate transaminase activity"/>
    <property type="evidence" value="ECO:0007669"/>
    <property type="project" value="InterPro"/>
</dbReference>
<keyword evidence="10" id="KW-0663">Pyridoxal phosphate</keyword>
<dbReference type="GO" id="GO:0005975">
    <property type="term" value="P:carbohydrate metabolic process"/>
    <property type="evidence" value="ECO:0007669"/>
    <property type="project" value="InterPro"/>
</dbReference>
<feature type="transmembrane region" description="Helical" evidence="14">
    <location>
        <begin position="862"/>
        <end position="884"/>
    </location>
</feature>
<dbReference type="InterPro" id="IPR004838">
    <property type="entry name" value="NHTrfase_class1_PyrdxlP-BS"/>
</dbReference>
<evidence type="ECO:0000256" key="14">
    <source>
        <dbReference type="SAM" id="Phobius"/>
    </source>
</evidence>
<keyword evidence="18" id="KW-1185">Reference proteome</keyword>
<dbReference type="PROSITE" id="PS00105">
    <property type="entry name" value="AA_TRANSFER_CLASS_1"/>
    <property type="match status" value="1"/>
</dbReference>
<evidence type="ECO:0000256" key="13">
    <source>
        <dbReference type="ARBA" id="ARBA00047798"/>
    </source>
</evidence>
<dbReference type="Gene3D" id="3.20.20.370">
    <property type="entry name" value="Glycoside hydrolase/deacetylase"/>
    <property type="match status" value="1"/>
</dbReference>